<organism evidence="2 3">
    <name type="scientific">Pilimelia anulata</name>
    <dbReference type="NCBI Taxonomy" id="53371"/>
    <lineage>
        <taxon>Bacteria</taxon>
        <taxon>Bacillati</taxon>
        <taxon>Actinomycetota</taxon>
        <taxon>Actinomycetes</taxon>
        <taxon>Micromonosporales</taxon>
        <taxon>Micromonosporaceae</taxon>
        <taxon>Pilimelia</taxon>
    </lineage>
</organism>
<dbReference type="EMBL" id="BMQB01000004">
    <property type="protein sequence ID" value="GGJ92346.1"/>
    <property type="molecule type" value="Genomic_DNA"/>
</dbReference>
<feature type="domain" description="HTH cro/C1-type" evidence="1">
    <location>
        <begin position="17"/>
        <end position="68"/>
    </location>
</feature>
<dbReference type="InterPro" id="IPR011990">
    <property type="entry name" value="TPR-like_helical_dom_sf"/>
</dbReference>
<name>A0A8J3F9D7_9ACTN</name>
<dbReference type="Gene3D" id="1.10.260.40">
    <property type="entry name" value="lambda repressor-like DNA-binding domains"/>
    <property type="match status" value="1"/>
</dbReference>
<dbReference type="Proteomes" id="UP000649739">
    <property type="component" value="Unassembled WGS sequence"/>
</dbReference>
<dbReference type="RefSeq" id="WP_189170054.1">
    <property type="nucleotide sequence ID" value="NZ_BMQB01000004.1"/>
</dbReference>
<dbReference type="InterPro" id="IPR001387">
    <property type="entry name" value="Cro/C1-type_HTH"/>
</dbReference>
<accession>A0A8J3F9D7</accession>
<dbReference type="SUPFAM" id="SSF47413">
    <property type="entry name" value="lambda repressor-like DNA-binding domains"/>
    <property type="match status" value="1"/>
</dbReference>
<dbReference type="InterPro" id="IPR010982">
    <property type="entry name" value="Lambda_DNA-bd_dom_sf"/>
</dbReference>
<dbReference type="GO" id="GO:0003677">
    <property type="term" value="F:DNA binding"/>
    <property type="evidence" value="ECO:0007669"/>
    <property type="project" value="InterPro"/>
</dbReference>
<proteinExistence type="predicted"/>
<dbReference type="Pfam" id="PF13560">
    <property type="entry name" value="HTH_31"/>
    <property type="match status" value="1"/>
</dbReference>
<dbReference type="SMART" id="SM00530">
    <property type="entry name" value="HTH_XRE"/>
    <property type="match status" value="1"/>
</dbReference>
<sequence length="399" mass="42066">MSAASARAFGRRVAFHRERRGLSQRDLAAAVNRSENWLSQVERGVRRVDRLTVVRALAQALDVPLSELAADTAIGADATPRPAAAALLRLTLSSSLALTLAAHPAAADRDPRTLERAAEEAWRLVHAGRYGEAAPILDAAIRALEAASRVRRGAGRRRAHRGLARAYHAAAATLAKLNEPAAAWVAADRAIAAAERAGDVLLMAEGAFRLALVHQLGRRYDEVTRTARTAAAALAERAAAGEPAALSLAGALHLQLAVAAARRHDATAAYAELAAARDIAARLGGDRNDHHTEFGPTNVALHAVSVATDLGDGRTALRAAAGLDASGLSAERRARLLIDIARAQLLRHRPEAAVAALADAAAVAPDLVAAHWAARYLVHDLHRAGYRRDRRLRGIPGGP</sequence>
<dbReference type="AlphaFoldDB" id="A0A8J3F9D7"/>
<dbReference type="SUPFAM" id="SSF48452">
    <property type="entry name" value="TPR-like"/>
    <property type="match status" value="1"/>
</dbReference>
<reference evidence="2" key="2">
    <citation type="submission" date="2020-09" db="EMBL/GenBank/DDBJ databases">
        <authorList>
            <person name="Sun Q."/>
            <person name="Ohkuma M."/>
        </authorList>
    </citation>
    <scope>NUCLEOTIDE SEQUENCE</scope>
    <source>
        <strain evidence="2">JCM 3090</strain>
    </source>
</reference>
<gene>
    <name evidence="2" type="ORF">GCM10010123_22720</name>
</gene>
<reference evidence="2" key="1">
    <citation type="journal article" date="2014" name="Int. J. Syst. Evol. Microbiol.">
        <title>Complete genome sequence of Corynebacterium casei LMG S-19264T (=DSM 44701T), isolated from a smear-ripened cheese.</title>
        <authorList>
            <consortium name="US DOE Joint Genome Institute (JGI-PGF)"/>
            <person name="Walter F."/>
            <person name="Albersmeier A."/>
            <person name="Kalinowski J."/>
            <person name="Ruckert C."/>
        </authorList>
    </citation>
    <scope>NUCLEOTIDE SEQUENCE</scope>
    <source>
        <strain evidence="2">JCM 3090</strain>
    </source>
</reference>
<evidence type="ECO:0000313" key="2">
    <source>
        <dbReference type="EMBL" id="GGJ92346.1"/>
    </source>
</evidence>
<dbReference type="PROSITE" id="PS50943">
    <property type="entry name" value="HTH_CROC1"/>
    <property type="match status" value="1"/>
</dbReference>
<evidence type="ECO:0000259" key="1">
    <source>
        <dbReference type="PROSITE" id="PS50943"/>
    </source>
</evidence>
<dbReference type="CDD" id="cd00093">
    <property type="entry name" value="HTH_XRE"/>
    <property type="match status" value="1"/>
</dbReference>
<comment type="caution">
    <text evidence="2">The sequence shown here is derived from an EMBL/GenBank/DDBJ whole genome shotgun (WGS) entry which is preliminary data.</text>
</comment>
<protein>
    <submittedName>
        <fullName evidence="2">Transcriptional regulator</fullName>
    </submittedName>
</protein>
<evidence type="ECO:0000313" key="3">
    <source>
        <dbReference type="Proteomes" id="UP000649739"/>
    </source>
</evidence>
<keyword evidence="3" id="KW-1185">Reference proteome</keyword>